<dbReference type="STRING" id="1561998.A0A1I7UWF7"/>
<feature type="region of interest" description="Disordered" evidence="1">
    <location>
        <begin position="32"/>
        <end position="72"/>
    </location>
</feature>
<evidence type="ECO:0000313" key="3">
    <source>
        <dbReference type="WBParaSite" id="Csp11.Scaffold630.g20026.t1"/>
    </source>
</evidence>
<reference evidence="3" key="1">
    <citation type="submission" date="2016-11" db="UniProtKB">
        <authorList>
            <consortium name="WormBaseParasite"/>
        </authorList>
    </citation>
    <scope>IDENTIFICATION</scope>
</reference>
<feature type="region of interest" description="Disordered" evidence="1">
    <location>
        <begin position="199"/>
        <end position="218"/>
    </location>
</feature>
<feature type="compositionally biased region" description="Basic and acidic residues" evidence="1">
    <location>
        <begin position="207"/>
        <end position="218"/>
    </location>
</feature>
<sequence>MSESADQLLDELSKKLVDEVIPAAQQQLEKTLKEAEVHQKTPPSSLNDSYAEELLAEPKLINTDEDSSQGKKKKKKQAIIIYALVSPGGIEEEDNFLRRRGVLTLVENKLDGIVRRGKSYPEEEKPPKPQKPPAAPPVHPFQRALSVEDYVAAQRENTNEVMNNFTVRSIATFMKSNTDIYGGGFGRVQLRRGDLMGSDHQMTINSSEKDTQHQDSVV</sequence>
<proteinExistence type="predicted"/>
<accession>A0A1I7UWF7</accession>
<feature type="compositionally biased region" description="Pro residues" evidence="1">
    <location>
        <begin position="129"/>
        <end position="139"/>
    </location>
</feature>
<feature type="compositionally biased region" description="Basic and acidic residues" evidence="1">
    <location>
        <begin position="116"/>
        <end position="127"/>
    </location>
</feature>
<evidence type="ECO:0000256" key="1">
    <source>
        <dbReference type="SAM" id="MobiDB-lite"/>
    </source>
</evidence>
<keyword evidence="2" id="KW-1185">Reference proteome</keyword>
<dbReference type="Proteomes" id="UP000095282">
    <property type="component" value="Unplaced"/>
</dbReference>
<organism evidence="2 3">
    <name type="scientific">Caenorhabditis tropicalis</name>
    <dbReference type="NCBI Taxonomy" id="1561998"/>
    <lineage>
        <taxon>Eukaryota</taxon>
        <taxon>Metazoa</taxon>
        <taxon>Ecdysozoa</taxon>
        <taxon>Nematoda</taxon>
        <taxon>Chromadorea</taxon>
        <taxon>Rhabditida</taxon>
        <taxon>Rhabditina</taxon>
        <taxon>Rhabditomorpha</taxon>
        <taxon>Rhabditoidea</taxon>
        <taxon>Rhabditidae</taxon>
        <taxon>Peloderinae</taxon>
        <taxon>Caenorhabditis</taxon>
    </lineage>
</organism>
<feature type="region of interest" description="Disordered" evidence="1">
    <location>
        <begin position="116"/>
        <end position="139"/>
    </location>
</feature>
<dbReference type="eggNOG" id="KOG1418">
    <property type="taxonomic scope" value="Eukaryota"/>
</dbReference>
<evidence type="ECO:0000313" key="2">
    <source>
        <dbReference type="Proteomes" id="UP000095282"/>
    </source>
</evidence>
<name>A0A1I7UWF7_9PELO</name>
<dbReference type="AlphaFoldDB" id="A0A1I7UWF7"/>
<dbReference type="WBParaSite" id="Csp11.Scaffold630.g20026.t1">
    <property type="protein sequence ID" value="Csp11.Scaffold630.g20026.t1"/>
    <property type="gene ID" value="Csp11.Scaffold630.g20026"/>
</dbReference>
<protein>
    <submittedName>
        <fullName evidence="3">Protein lap4</fullName>
    </submittedName>
</protein>